<dbReference type="UniPathway" id="UPA00070">
    <property type="reaction ID" value="UER00119"/>
</dbReference>
<feature type="compositionally biased region" description="Basic and acidic residues" evidence="11">
    <location>
        <begin position="267"/>
        <end position="284"/>
    </location>
</feature>
<keyword evidence="7 13" id="KW-0328">Glycosyltransferase</keyword>
<sequence>MCRRSAHYVVFSLSITFGGEEVGHQRGQQSRRFPSHSSNFSGTPLDQPHTCHICICTLGSSRCSRFAAVDSRASSLSHLVSHPFPIHFATPPPPMSSAEALPAYKRDLISLTLSSNILTFGSFTLKSGRISPYFFNCGLFSKGKLIRGISEAYARTVAEYCSAHPEFKFDVLFGPAYKGIPLCATTAEKLAGIDEEKYGDLGFVYNRKEVKDHGEGGLMVGESLKGKKVVVIDDVMTAGTAIREAISIIKSQGGELVGIIVALDRQEKTPSEGEKQGKPDDGSDRPSTIGQVREETGVPVLAVLTLDDVIEGVKGQATEEQLEGMEDYKKKYGASS</sequence>
<evidence type="ECO:0000256" key="6">
    <source>
        <dbReference type="ARBA" id="ARBA00014769"/>
    </source>
</evidence>
<dbReference type="InterPro" id="IPR000836">
    <property type="entry name" value="PRTase_dom"/>
</dbReference>
<dbReference type="FunFam" id="3.40.50.2020:FF:000008">
    <property type="entry name" value="Orotate phosphoribosyltransferase"/>
    <property type="match status" value="1"/>
</dbReference>
<evidence type="ECO:0000259" key="12">
    <source>
        <dbReference type="Pfam" id="PF00156"/>
    </source>
</evidence>
<feature type="region of interest" description="Disordered" evidence="11">
    <location>
        <begin position="267"/>
        <end position="296"/>
    </location>
</feature>
<dbReference type="Gene3D" id="3.40.50.2020">
    <property type="match status" value="1"/>
</dbReference>
<evidence type="ECO:0000256" key="7">
    <source>
        <dbReference type="ARBA" id="ARBA00022676"/>
    </source>
</evidence>
<dbReference type="InterPro" id="IPR029057">
    <property type="entry name" value="PRTase-like"/>
</dbReference>
<dbReference type="Pfam" id="PF00156">
    <property type="entry name" value="Pribosyltran"/>
    <property type="match status" value="1"/>
</dbReference>
<evidence type="ECO:0000256" key="10">
    <source>
        <dbReference type="ARBA" id="ARBA00049126"/>
    </source>
</evidence>
<protein>
    <recommendedName>
        <fullName evidence="6">Orotate phosphoribosyltransferase</fullName>
        <ecNumber evidence="5">2.4.2.10</ecNumber>
    </recommendedName>
</protein>
<gene>
    <name evidence="13" type="ORF">D6D20_05220</name>
</gene>
<evidence type="ECO:0000256" key="3">
    <source>
        <dbReference type="ARBA" id="ARBA00006340"/>
    </source>
</evidence>
<dbReference type="EMBL" id="QZAN01000052">
    <property type="protein sequence ID" value="THW61186.1"/>
    <property type="molecule type" value="Genomic_DNA"/>
</dbReference>
<evidence type="ECO:0000256" key="2">
    <source>
        <dbReference type="ARBA" id="ARBA00004889"/>
    </source>
</evidence>
<dbReference type="GO" id="GO:0004588">
    <property type="term" value="F:orotate phosphoribosyltransferase activity"/>
    <property type="evidence" value="ECO:0007669"/>
    <property type="project" value="UniProtKB-EC"/>
</dbReference>
<accession>A0A4S8Z7I0</accession>
<dbReference type="EC" id="2.4.2.10" evidence="5"/>
<dbReference type="SUPFAM" id="SSF53271">
    <property type="entry name" value="PRTase-like"/>
    <property type="match status" value="1"/>
</dbReference>
<dbReference type="GO" id="GO:0044205">
    <property type="term" value="P:'de novo' UMP biosynthetic process"/>
    <property type="evidence" value="ECO:0007669"/>
    <property type="project" value="UniProtKB-UniPathway"/>
</dbReference>
<dbReference type="InterPro" id="IPR023031">
    <property type="entry name" value="OPRT"/>
</dbReference>
<comment type="pathway">
    <text evidence="2">Pyrimidine metabolism; UMP biosynthesis via de novo pathway; UMP from orotate: step 1/2.</text>
</comment>
<organism evidence="13 14">
    <name type="scientific">Aureobasidium pullulans</name>
    <name type="common">Black yeast</name>
    <name type="synonym">Pullularia pullulans</name>
    <dbReference type="NCBI Taxonomy" id="5580"/>
    <lineage>
        <taxon>Eukaryota</taxon>
        <taxon>Fungi</taxon>
        <taxon>Dikarya</taxon>
        <taxon>Ascomycota</taxon>
        <taxon>Pezizomycotina</taxon>
        <taxon>Dothideomycetes</taxon>
        <taxon>Dothideomycetidae</taxon>
        <taxon>Dothideales</taxon>
        <taxon>Saccotheciaceae</taxon>
        <taxon>Aureobasidium</taxon>
    </lineage>
</organism>
<dbReference type="PANTHER" id="PTHR46683:SF1">
    <property type="entry name" value="OROTATE PHOSPHORIBOSYLTRANSFERASE 1-RELATED"/>
    <property type="match status" value="1"/>
</dbReference>
<proteinExistence type="inferred from homology"/>
<evidence type="ECO:0000256" key="4">
    <source>
        <dbReference type="ARBA" id="ARBA00011738"/>
    </source>
</evidence>
<dbReference type="AlphaFoldDB" id="A0A4S8Z7I0"/>
<reference evidence="13 14" key="1">
    <citation type="submission" date="2018-10" db="EMBL/GenBank/DDBJ databases">
        <title>Fifty Aureobasidium pullulans genomes reveal a recombining polyextremotolerant generalist.</title>
        <authorList>
            <person name="Gostincar C."/>
            <person name="Turk M."/>
            <person name="Zajc J."/>
            <person name="Gunde-Cimerman N."/>
        </authorList>
    </citation>
    <scope>NUCLEOTIDE SEQUENCE [LARGE SCALE GENOMIC DNA]</scope>
    <source>
        <strain evidence="13 14">EXF-10751</strain>
    </source>
</reference>
<feature type="domain" description="Phosphoribosyltransferase" evidence="12">
    <location>
        <begin position="161"/>
        <end position="270"/>
    </location>
</feature>
<dbReference type="NCBIfam" id="TIGR00336">
    <property type="entry name" value="pyrE"/>
    <property type="match status" value="1"/>
</dbReference>
<evidence type="ECO:0000256" key="9">
    <source>
        <dbReference type="ARBA" id="ARBA00022975"/>
    </source>
</evidence>
<evidence type="ECO:0000256" key="1">
    <source>
        <dbReference type="ARBA" id="ARBA00003769"/>
    </source>
</evidence>
<dbReference type="Proteomes" id="UP000310421">
    <property type="component" value="Unassembled WGS sequence"/>
</dbReference>
<comment type="catalytic activity">
    <reaction evidence="10">
        <text>orotidine 5'-phosphate + diphosphate = orotate + 5-phospho-alpha-D-ribose 1-diphosphate</text>
        <dbReference type="Rhea" id="RHEA:10380"/>
        <dbReference type="ChEBI" id="CHEBI:30839"/>
        <dbReference type="ChEBI" id="CHEBI:33019"/>
        <dbReference type="ChEBI" id="CHEBI:57538"/>
        <dbReference type="ChEBI" id="CHEBI:58017"/>
        <dbReference type="EC" id="2.4.2.10"/>
    </reaction>
</comment>
<comment type="subunit">
    <text evidence="4">Homodimer.</text>
</comment>
<evidence type="ECO:0000256" key="8">
    <source>
        <dbReference type="ARBA" id="ARBA00022679"/>
    </source>
</evidence>
<dbReference type="HAMAP" id="MF_01208">
    <property type="entry name" value="PyrE"/>
    <property type="match status" value="1"/>
</dbReference>
<dbReference type="InterPro" id="IPR004467">
    <property type="entry name" value="Or_phspho_trans_dom"/>
</dbReference>
<keyword evidence="8 13" id="KW-0808">Transferase</keyword>
<name>A0A4S8Z7I0_AURPU</name>
<evidence type="ECO:0000313" key="14">
    <source>
        <dbReference type="Proteomes" id="UP000310421"/>
    </source>
</evidence>
<dbReference type="GO" id="GO:0005737">
    <property type="term" value="C:cytoplasm"/>
    <property type="evidence" value="ECO:0007669"/>
    <property type="project" value="TreeGrafter"/>
</dbReference>
<evidence type="ECO:0000313" key="13">
    <source>
        <dbReference type="EMBL" id="THW61186.1"/>
    </source>
</evidence>
<keyword evidence="9" id="KW-0665">Pyrimidine biosynthesis</keyword>
<evidence type="ECO:0000256" key="5">
    <source>
        <dbReference type="ARBA" id="ARBA00011971"/>
    </source>
</evidence>
<comment type="caution">
    <text evidence="13">The sequence shown here is derived from an EMBL/GenBank/DDBJ whole genome shotgun (WGS) entry which is preliminary data.</text>
</comment>
<comment type="similarity">
    <text evidence="3">Belongs to the purine/pyrimidine phosphoribosyltransferase family. PyrE subfamily.</text>
</comment>
<dbReference type="PANTHER" id="PTHR46683">
    <property type="entry name" value="OROTATE PHOSPHORIBOSYLTRANSFERASE 1-RELATED"/>
    <property type="match status" value="1"/>
</dbReference>
<dbReference type="GO" id="GO:0046132">
    <property type="term" value="P:pyrimidine ribonucleoside biosynthetic process"/>
    <property type="evidence" value="ECO:0007669"/>
    <property type="project" value="TreeGrafter"/>
</dbReference>
<evidence type="ECO:0000256" key="11">
    <source>
        <dbReference type="SAM" id="MobiDB-lite"/>
    </source>
</evidence>
<comment type="function">
    <text evidence="1">Catalyzes the transfer of a ribosyl phosphate group from 5-phosphoribose 1-diphosphate to orotate, leading to the formation of orotidine monophosphate (OMP).</text>
</comment>
<dbReference type="CDD" id="cd06223">
    <property type="entry name" value="PRTases_typeI"/>
    <property type="match status" value="1"/>
</dbReference>
<dbReference type="GO" id="GO:0006207">
    <property type="term" value="P:'de novo' pyrimidine nucleobase biosynthetic process"/>
    <property type="evidence" value="ECO:0007669"/>
    <property type="project" value="TreeGrafter"/>
</dbReference>